<organism evidence="6 7">
    <name type="scientific">Plectus sambesii</name>
    <dbReference type="NCBI Taxonomy" id="2011161"/>
    <lineage>
        <taxon>Eukaryota</taxon>
        <taxon>Metazoa</taxon>
        <taxon>Ecdysozoa</taxon>
        <taxon>Nematoda</taxon>
        <taxon>Chromadorea</taxon>
        <taxon>Plectida</taxon>
        <taxon>Plectina</taxon>
        <taxon>Plectoidea</taxon>
        <taxon>Plectidae</taxon>
        <taxon>Plectus</taxon>
    </lineage>
</organism>
<dbReference type="PANTHER" id="PTHR11311">
    <property type="entry name" value="SPONDIN"/>
    <property type="match status" value="1"/>
</dbReference>
<dbReference type="WBParaSite" id="PSAMB.scaffold43size100268.g1213.t1">
    <property type="protein sequence ID" value="PSAMB.scaffold43size100268.g1213.t1"/>
    <property type="gene ID" value="PSAMB.scaffold43size100268.g1213"/>
</dbReference>
<dbReference type="CDD" id="cd08544">
    <property type="entry name" value="Reeler"/>
    <property type="match status" value="1"/>
</dbReference>
<evidence type="ECO:0000256" key="3">
    <source>
        <dbReference type="SAM" id="SignalP"/>
    </source>
</evidence>
<protein>
    <submittedName>
        <fullName evidence="7">F-spondin</fullName>
    </submittedName>
</protein>
<dbReference type="AlphaFoldDB" id="A0A914WNP6"/>
<keyword evidence="1" id="KW-0677">Repeat</keyword>
<dbReference type="Proteomes" id="UP000887566">
    <property type="component" value="Unplaced"/>
</dbReference>
<keyword evidence="3" id="KW-0732">Signal</keyword>
<evidence type="ECO:0000256" key="2">
    <source>
        <dbReference type="SAM" id="MobiDB-lite"/>
    </source>
</evidence>
<keyword evidence="6" id="KW-1185">Reference proteome</keyword>
<evidence type="ECO:0000313" key="6">
    <source>
        <dbReference type="Proteomes" id="UP000887566"/>
    </source>
</evidence>
<dbReference type="InterPro" id="IPR038678">
    <property type="entry name" value="Spondin_N_sf"/>
</dbReference>
<sequence>MRPPLLIIVALSAFLLRSAAETRCVRRPSQTHASQTPGNNGFQVEIRPYNVRNEIRGSVADVKNSSTPEGYIPGEFYIITIRGWQTRYTVQTFRGFSLVAQTAAGGDSVGVFDVSQNAQARASPNCPQGVSESSLHPKTSIDVMWRAPDNNVGCIEFKAMVMEYRDIWYMDEGPLTQRFCQIIGYEKLLPDDQAQKCCACDEAKYELEFDGLWSRQTHPKDFPTLEHLTHFTDVIGASHSNAFSMWALDNYATDGLKELAEWGNTYKAEQELKEHAKEIRTIIKAKGLWYPEVQGKTKASFRMDKYHHLVSLASMFGPSPDWCVGISAINLCLPDCSWIGERTFDLYPWDAGTDNGATYMAPNNPAQPREKIKDITTKTDPRSPFYDAHSDEMRPMARLTIRRSAVYPMECKSDAEYQQAALNASSGTSEDEEYKDRRE</sequence>
<feature type="domain" description="Reelin" evidence="4">
    <location>
        <begin position="9"/>
        <end position="192"/>
    </location>
</feature>
<dbReference type="InterPro" id="IPR009465">
    <property type="entry name" value="Spondin_N"/>
</dbReference>
<dbReference type="GO" id="GO:0031012">
    <property type="term" value="C:extracellular matrix"/>
    <property type="evidence" value="ECO:0007669"/>
    <property type="project" value="TreeGrafter"/>
</dbReference>
<dbReference type="Pfam" id="PF02014">
    <property type="entry name" value="Reeler"/>
    <property type="match status" value="1"/>
</dbReference>
<feature type="signal peptide" evidence="3">
    <location>
        <begin position="1"/>
        <end position="20"/>
    </location>
</feature>
<dbReference type="NCBIfam" id="NF038123">
    <property type="entry name" value="NF038123_dom"/>
    <property type="match status" value="1"/>
</dbReference>
<dbReference type="InterPro" id="IPR002861">
    <property type="entry name" value="Reeler_dom"/>
</dbReference>
<dbReference type="Gene3D" id="2.60.40.2130">
    <property type="entry name" value="F-spondin domain"/>
    <property type="match status" value="1"/>
</dbReference>
<dbReference type="PROSITE" id="PS51019">
    <property type="entry name" value="REELIN"/>
    <property type="match status" value="1"/>
</dbReference>
<name>A0A914WNP6_9BILA</name>
<proteinExistence type="predicted"/>
<dbReference type="Pfam" id="PF06468">
    <property type="entry name" value="Spond_N"/>
    <property type="match status" value="1"/>
</dbReference>
<feature type="domain" description="Spondin" evidence="5">
    <location>
        <begin position="193"/>
        <end position="384"/>
    </location>
</feature>
<feature type="chain" id="PRO_5037088195" evidence="3">
    <location>
        <begin position="21"/>
        <end position="439"/>
    </location>
</feature>
<evidence type="ECO:0000313" key="7">
    <source>
        <dbReference type="WBParaSite" id="PSAMB.scaffold43size100268.g1213.t1"/>
    </source>
</evidence>
<dbReference type="GO" id="GO:0007155">
    <property type="term" value="P:cell adhesion"/>
    <property type="evidence" value="ECO:0007669"/>
    <property type="project" value="TreeGrafter"/>
</dbReference>
<dbReference type="PROSITE" id="PS51020">
    <property type="entry name" value="SPONDIN"/>
    <property type="match status" value="1"/>
</dbReference>
<dbReference type="PANTHER" id="PTHR11311:SF16">
    <property type="entry name" value="SPONDIN-1"/>
    <property type="match status" value="1"/>
</dbReference>
<dbReference type="FunFam" id="2.60.40.2130:FF:000002">
    <property type="entry name" value="Putative Spondin-1"/>
    <property type="match status" value="1"/>
</dbReference>
<reference evidence="7" key="1">
    <citation type="submission" date="2022-11" db="UniProtKB">
        <authorList>
            <consortium name="WormBaseParasite"/>
        </authorList>
    </citation>
    <scope>IDENTIFICATION</scope>
</reference>
<feature type="region of interest" description="Disordered" evidence="2">
    <location>
        <begin position="418"/>
        <end position="439"/>
    </location>
</feature>
<dbReference type="InterPro" id="IPR042307">
    <property type="entry name" value="Reeler_sf"/>
</dbReference>
<accession>A0A914WNP6</accession>
<evidence type="ECO:0000259" key="4">
    <source>
        <dbReference type="PROSITE" id="PS51019"/>
    </source>
</evidence>
<dbReference type="InterPro" id="IPR051418">
    <property type="entry name" value="Spondin/Thrombospondin_T1"/>
</dbReference>
<evidence type="ECO:0000256" key="1">
    <source>
        <dbReference type="ARBA" id="ARBA00022737"/>
    </source>
</evidence>
<dbReference type="Gene3D" id="2.60.40.4060">
    <property type="entry name" value="Reeler domain"/>
    <property type="match status" value="1"/>
</dbReference>
<evidence type="ECO:0000259" key="5">
    <source>
        <dbReference type="PROSITE" id="PS51020"/>
    </source>
</evidence>